<protein>
    <submittedName>
        <fullName evidence="1">Kinase</fullName>
    </submittedName>
</protein>
<dbReference type="GO" id="GO:0016301">
    <property type="term" value="F:kinase activity"/>
    <property type="evidence" value="ECO:0007669"/>
    <property type="project" value="UniProtKB-KW"/>
</dbReference>
<dbReference type="EMBL" id="JAUJWW010000002">
    <property type="protein sequence ID" value="MDN7227072.1"/>
    <property type="molecule type" value="Genomic_DNA"/>
</dbReference>
<keyword evidence="2" id="KW-1185">Reference proteome</keyword>
<accession>A0ABT8MQA6</accession>
<keyword evidence="1" id="KW-0418">Kinase</keyword>
<dbReference type="RefSeq" id="WP_301725865.1">
    <property type="nucleotide sequence ID" value="NZ_JAUJWW010000002.1"/>
</dbReference>
<sequence length="206" mass="24593">MKIEPEEWFSQMDWQNFSGRTILGIDGFSRTGKTKLSKELEARLREQGLAVYVFHIDDFIVEKKRRYGTGLEEWQEYYFLQWEVEHLAEFFFGQLKTAEQLDLWVYDGDQDSRSMQTVRLPGEGVILVEGVFLQRKEWRHFFDCLVYLECPAEQRFLRESENMQSDHALLKRRYWKAEAYYEEMLKPAEQADWVLDSSTSKIGDAI</sequence>
<proteinExistence type="predicted"/>
<evidence type="ECO:0000313" key="1">
    <source>
        <dbReference type="EMBL" id="MDN7227072.1"/>
    </source>
</evidence>
<reference evidence="1 2" key="1">
    <citation type="submission" date="2023-06" db="EMBL/GenBank/DDBJ databases">
        <title>Novel species in genus Planococcus.</title>
        <authorList>
            <person name="Ning S."/>
        </authorList>
    </citation>
    <scope>NUCLEOTIDE SEQUENCE [LARGE SCALE GENOMIC DNA]</scope>
    <source>
        <strain evidence="1 2">N064</strain>
    </source>
</reference>
<keyword evidence="1" id="KW-0808">Transferase</keyword>
<dbReference type="SUPFAM" id="SSF52540">
    <property type="entry name" value="P-loop containing nucleoside triphosphate hydrolases"/>
    <property type="match status" value="1"/>
</dbReference>
<organism evidence="1 2">
    <name type="scientific">Planococcus liqunii</name>
    <dbReference type="NCBI Taxonomy" id="3058394"/>
    <lineage>
        <taxon>Bacteria</taxon>
        <taxon>Bacillati</taxon>
        <taxon>Bacillota</taxon>
        <taxon>Bacilli</taxon>
        <taxon>Bacillales</taxon>
        <taxon>Caryophanaceae</taxon>
        <taxon>Planococcus</taxon>
    </lineage>
</organism>
<dbReference type="NCBIfam" id="NF005807">
    <property type="entry name" value="PRK07667.1"/>
    <property type="match status" value="1"/>
</dbReference>
<comment type="caution">
    <text evidence="1">The sequence shown here is derived from an EMBL/GenBank/DDBJ whole genome shotgun (WGS) entry which is preliminary data.</text>
</comment>
<name>A0ABT8MQA6_9BACL</name>
<dbReference type="InterPro" id="IPR027417">
    <property type="entry name" value="P-loop_NTPase"/>
</dbReference>
<dbReference type="Gene3D" id="3.40.50.300">
    <property type="entry name" value="P-loop containing nucleotide triphosphate hydrolases"/>
    <property type="match status" value="1"/>
</dbReference>
<dbReference type="Proteomes" id="UP001172054">
    <property type="component" value="Unassembled WGS sequence"/>
</dbReference>
<gene>
    <name evidence="1" type="ORF">QWY15_07140</name>
</gene>
<evidence type="ECO:0000313" key="2">
    <source>
        <dbReference type="Proteomes" id="UP001172054"/>
    </source>
</evidence>